<feature type="domain" description="Senescence" evidence="2">
    <location>
        <begin position="9"/>
        <end position="52"/>
    </location>
</feature>
<reference evidence="3" key="1">
    <citation type="submission" date="2021-01" db="EMBL/GenBank/DDBJ databases">
        <title>A chromosome-scale assembly of European eel, Anguilla anguilla.</title>
        <authorList>
            <person name="Henkel C."/>
            <person name="Jong-Raadsen S.A."/>
            <person name="Dufour S."/>
            <person name="Weltzien F.-A."/>
            <person name="Palstra A.P."/>
            <person name="Pelster B."/>
            <person name="Spaink H.P."/>
            <person name="Van Den Thillart G.E."/>
            <person name="Jansen H."/>
            <person name="Zahm M."/>
            <person name="Klopp C."/>
            <person name="Cedric C."/>
            <person name="Louis A."/>
            <person name="Berthelot C."/>
            <person name="Parey E."/>
            <person name="Roest Crollius H."/>
            <person name="Montfort J."/>
            <person name="Robinson-Rechavi M."/>
            <person name="Bucao C."/>
            <person name="Bouchez O."/>
            <person name="Gislard M."/>
            <person name="Lluch J."/>
            <person name="Milhes M."/>
            <person name="Lampietro C."/>
            <person name="Lopez Roques C."/>
            <person name="Donnadieu C."/>
            <person name="Braasch I."/>
            <person name="Desvignes T."/>
            <person name="Postlethwait J."/>
            <person name="Bobe J."/>
            <person name="Guiguen Y."/>
            <person name="Dirks R."/>
        </authorList>
    </citation>
    <scope>NUCLEOTIDE SEQUENCE</scope>
    <source>
        <strain evidence="3">Tag_6206</strain>
        <tissue evidence="3">Liver</tissue>
    </source>
</reference>
<dbReference type="EMBL" id="JAFIRN010000008">
    <property type="protein sequence ID" value="KAG5844659.1"/>
    <property type="molecule type" value="Genomic_DNA"/>
</dbReference>
<name>A0A9D3MA13_ANGAN</name>
<dbReference type="Proteomes" id="UP001044222">
    <property type="component" value="Chromosome 8"/>
</dbReference>
<dbReference type="Pfam" id="PF06911">
    <property type="entry name" value="Senescence"/>
    <property type="match status" value="1"/>
</dbReference>
<feature type="compositionally biased region" description="Low complexity" evidence="1">
    <location>
        <begin position="54"/>
        <end position="63"/>
    </location>
</feature>
<gene>
    <name evidence="3" type="ORF">ANANG_G00164830</name>
</gene>
<evidence type="ECO:0000259" key="2">
    <source>
        <dbReference type="Pfam" id="PF06911"/>
    </source>
</evidence>
<dbReference type="AlphaFoldDB" id="A0A9D3MA13"/>
<evidence type="ECO:0000313" key="4">
    <source>
        <dbReference type="Proteomes" id="UP001044222"/>
    </source>
</evidence>
<accession>A0A9D3MA13</accession>
<protein>
    <recommendedName>
        <fullName evidence="2">Senescence domain-containing protein</fullName>
    </recommendedName>
</protein>
<feature type="region of interest" description="Disordered" evidence="1">
    <location>
        <begin position="54"/>
        <end position="78"/>
    </location>
</feature>
<comment type="caution">
    <text evidence="3">The sequence shown here is derived from an EMBL/GenBank/DDBJ whole genome shotgun (WGS) entry which is preliminary data.</text>
</comment>
<proteinExistence type="predicted"/>
<sequence length="78" mass="8206">MATGSCWFVIKVRYGSAAGQATHSAVDCTVDLGVAAVNFNHLAIKGLTKAAGQQASSAAAESSRPQKKRGKKEEKREE</sequence>
<keyword evidence="4" id="KW-1185">Reference proteome</keyword>
<organism evidence="3 4">
    <name type="scientific">Anguilla anguilla</name>
    <name type="common">European freshwater eel</name>
    <name type="synonym">Muraena anguilla</name>
    <dbReference type="NCBI Taxonomy" id="7936"/>
    <lineage>
        <taxon>Eukaryota</taxon>
        <taxon>Metazoa</taxon>
        <taxon>Chordata</taxon>
        <taxon>Craniata</taxon>
        <taxon>Vertebrata</taxon>
        <taxon>Euteleostomi</taxon>
        <taxon>Actinopterygii</taxon>
        <taxon>Neopterygii</taxon>
        <taxon>Teleostei</taxon>
        <taxon>Anguilliformes</taxon>
        <taxon>Anguillidae</taxon>
        <taxon>Anguilla</taxon>
    </lineage>
</organism>
<dbReference type="InterPro" id="IPR009686">
    <property type="entry name" value="Senescence/spartin_C"/>
</dbReference>
<evidence type="ECO:0000313" key="3">
    <source>
        <dbReference type="EMBL" id="KAG5844659.1"/>
    </source>
</evidence>
<evidence type="ECO:0000256" key="1">
    <source>
        <dbReference type="SAM" id="MobiDB-lite"/>
    </source>
</evidence>